<dbReference type="Proteomes" id="UP000566813">
    <property type="component" value="Unassembled WGS sequence"/>
</dbReference>
<keyword evidence="1" id="KW-1133">Transmembrane helix</keyword>
<protein>
    <submittedName>
        <fullName evidence="2">Uncharacterized protein</fullName>
    </submittedName>
</protein>
<evidence type="ECO:0000256" key="1">
    <source>
        <dbReference type="SAM" id="Phobius"/>
    </source>
</evidence>
<keyword evidence="3" id="KW-1185">Reference proteome</keyword>
<comment type="caution">
    <text evidence="2">The sequence shown here is derived from an EMBL/GenBank/DDBJ whole genome shotgun (WGS) entry which is preliminary data.</text>
</comment>
<dbReference type="AlphaFoldDB" id="A0A7X1FTY9"/>
<keyword evidence="1" id="KW-0472">Membrane</keyword>
<evidence type="ECO:0000313" key="3">
    <source>
        <dbReference type="Proteomes" id="UP000566813"/>
    </source>
</evidence>
<reference evidence="2 3" key="1">
    <citation type="submission" date="2020-08" db="EMBL/GenBank/DDBJ databases">
        <title>The genome sequence of type strain Novosphingobium flavum NBRC 111647.</title>
        <authorList>
            <person name="Liu Y."/>
        </authorList>
    </citation>
    <scope>NUCLEOTIDE SEQUENCE [LARGE SCALE GENOMIC DNA]</scope>
    <source>
        <strain evidence="2 3">NBRC 111647</strain>
    </source>
</reference>
<name>A0A7X1FTY9_9SPHN</name>
<feature type="transmembrane region" description="Helical" evidence="1">
    <location>
        <begin position="33"/>
        <end position="51"/>
    </location>
</feature>
<proteinExistence type="predicted"/>
<evidence type="ECO:0000313" key="2">
    <source>
        <dbReference type="EMBL" id="MBC2666949.1"/>
    </source>
</evidence>
<dbReference type="EMBL" id="JACLAW010000013">
    <property type="protein sequence ID" value="MBC2666949.1"/>
    <property type="molecule type" value="Genomic_DNA"/>
</dbReference>
<sequence>MIQLCIMAMVLGAVLLIALPSRRYRLVQLASKGVGMSAFGVGLAGLVWNLASPLV</sequence>
<dbReference type="RefSeq" id="WP_185665247.1">
    <property type="nucleotide sequence ID" value="NZ_JACLAW010000013.1"/>
</dbReference>
<accession>A0A7X1FTY9</accession>
<gene>
    <name evidence="2" type="ORF">H7F51_15630</name>
</gene>
<keyword evidence="1" id="KW-0812">Transmembrane</keyword>
<organism evidence="2 3">
    <name type="scientific">Novosphingobium flavum</name>
    <dbReference type="NCBI Taxonomy" id="1778672"/>
    <lineage>
        <taxon>Bacteria</taxon>
        <taxon>Pseudomonadati</taxon>
        <taxon>Pseudomonadota</taxon>
        <taxon>Alphaproteobacteria</taxon>
        <taxon>Sphingomonadales</taxon>
        <taxon>Sphingomonadaceae</taxon>
        <taxon>Novosphingobium</taxon>
    </lineage>
</organism>